<dbReference type="Gene3D" id="3.20.20.370">
    <property type="entry name" value="Glycoside hydrolase/deacetylase"/>
    <property type="match status" value="1"/>
</dbReference>
<sequence length="273" mass="29463">MQTQKWQPSGFIKASAVAHAGALASLAIPGGAPWTLAVLLANHAALTAAGLWPRSSLLGPNVLRLDSGRPEVAITIDDGPDPEVTPAVLKILAEQNAKATFFCIADKVRAHPDLTRQIVDAGHDIENHSMFHRHTFSLSGMGGLKKELTQAQQTLYSLTGRMPQFFRAPAGLRNPFLDPVLHHLNLRLTSWTRRGFDTRTADANLVLQRLLRNLAAGDILLLHDGNSARGVSGAPVILDVLPRLIESIRSAGLRCVSLRDGMSTDVQAIHASR</sequence>
<evidence type="ECO:0000259" key="1">
    <source>
        <dbReference type="PROSITE" id="PS51677"/>
    </source>
</evidence>
<dbReference type="InterPro" id="IPR050248">
    <property type="entry name" value="Polysacc_deacetylase_ArnD"/>
</dbReference>
<reference evidence="2 3" key="1">
    <citation type="submission" date="2023-08" db="EMBL/GenBank/DDBJ databases">
        <title>Oxalobacteraceae gen .nov., isolated from river sludge outside the plant.</title>
        <authorList>
            <person name="Zhao S.Y."/>
        </authorList>
    </citation>
    <scope>NUCLEOTIDE SEQUENCE [LARGE SCALE GENOMIC DNA]</scope>
    <source>
        <strain evidence="2 3">R-40</strain>
    </source>
</reference>
<proteinExistence type="predicted"/>
<dbReference type="PROSITE" id="PS51677">
    <property type="entry name" value="NODB"/>
    <property type="match status" value="1"/>
</dbReference>
<evidence type="ECO:0000313" key="3">
    <source>
        <dbReference type="Proteomes" id="UP001225596"/>
    </source>
</evidence>
<dbReference type="SUPFAM" id="SSF88713">
    <property type="entry name" value="Glycoside hydrolase/deacetylase"/>
    <property type="match status" value="1"/>
</dbReference>
<dbReference type="CDD" id="cd10917">
    <property type="entry name" value="CE4_NodB_like_6s_7s"/>
    <property type="match status" value="1"/>
</dbReference>
<dbReference type="InterPro" id="IPR011330">
    <property type="entry name" value="Glyco_hydro/deAcase_b/a-brl"/>
</dbReference>
<dbReference type="PANTHER" id="PTHR10587:SF137">
    <property type="entry name" value="4-DEOXY-4-FORMAMIDO-L-ARABINOSE-PHOSPHOUNDECAPRENOL DEFORMYLASE ARND-RELATED"/>
    <property type="match status" value="1"/>
</dbReference>
<feature type="domain" description="NodB homology" evidence="1">
    <location>
        <begin position="70"/>
        <end position="256"/>
    </location>
</feature>
<evidence type="ECO:0000313" key="2">
    <source>
        <dbReference type="EMBL" id="MDQ9171797.1"/>
    </source>
</evidence>
<keyword evidence="2" id="KW-0378">Hydrolase</keyword>
<dbReference type="EC" id="3.-.-.-" evidence="2"/>
<accession>A0ABU1BRZ1</accession>
<dbReference type="EMBL" id="JAUYVH010000012">
    <property type="protein sequence ID" value="MDQ9171797.1"/>
    <property type="molecule type" value="Genomic_DNA"/>
</dbReference>
<keyword evidence="3" id="KW-1185">Reference proteome</keyword>
<dbReference type="RefSeq" id="WP_338437748.1">
    <property type="nucleotide sequence ID" value="NZ_JAUYVH010000012.1"/>
</dbReference>
<dbReference type="InterPro" id="IPR002509">
    <property type="entry name" value="NODB_dom"/>
</dbReference>
<dbReference type="PANTHER" id="PTHR10587">
    <property type="entry name" value="GLYCOSYL TRANSFERASE-RELATED"/>
    <property type="match status" value="1"/>
</dbReference>
<comment type="caution">
    <text evidence="2">The sequence shown here is derived from an EMBL/GenBank/DDBJ whole genome shotgun (WGS) entry which is preliminary data.</text>
</comment>
<dbReference type="GO" id="GO:0016787">
    <property type="term" value="F:hydrolase activity"/>
    <property type="evidence" value="ECO:0007669"/>
    <property type="project" value="UniProtKB-KW"/>
</dbReference>
<gene>
    <name evidence="2" type="ORF">Q8A64_15390</name>
</gene>
<name>A0ABU1BRZ1_9BURK</name>
<protein>
    <submittedName>
        <fullName evidence="2">Polysaccharide deacetylase family protein</fullName>
        <ecNumber evidence="2">3.-.-.-</ecNumber>
    </submittedName>
</protein>
<dbReference type="Proteomes" id="UP001225596">
    <property type="component" value="Unassembled WGS sequence"/>
</dbReference>
<organism evidence="2 3">
    <name type="scientific">Keguizhuia sedimenti</name>
    <dbReference type="NCBI Taxonomy" id="3064264"/>
    <lineage>
        <taxon>Bacteria</taxon>
        <taxon>Pseudomonadati</taxon>
        <taxon>Pseudomonadota</taxon>
        <taxon>Betaproteobacteria</taxon>
        <taxon>Burkholderiales</taxon>
        <taxon>Oxalobacteraceae</taxon>
        <taxon>Keguizhuia</taxon>
    </lineage>
</organism>
<dbReference type="Pfam" id="PF01522">
    <property type="entry name" value="Polysacc_deac_1"/>
    <property type="match status" value="1"/>
</dbReference>